<comment type="caution">
    <text evidence="1">The sequence shown here is derived from an EMBL/GenBank/DDBJ whole genome shotgun (WGS) entry which is preliminary data.</text>
</comment>
<evidence type="ECO:0000313" key="1">
    <source>
        <dbReference type="EMBL" id="CAF2148789.1"/>
    </source>
</evidence>
<evidence type="ECO:0000313" key="2">
    <source>
        <dbReference type="Proteomes" id="UP000663824"/>
    </source>
</evidence>
<sequence length="106" mass="11683">MDLTDNKIIKVAIDEIGDIHRMITCLTRKGDLLDVAGATTLLYCSKCRDEKTTLWASDLVLKQLLNLVGVSVGNTDADIASAVLPYGNMLIQHSELRKEIILVMKP</sequence>
<accession>A0A816XQY8</accession>
<proteinExistence type="predicted"/>
<reference evidence="1" key="1">
    <citation type="submission" date="2021-02" db="EMBL/GenBank/DDBJ databases">
        <authorList>
            <person name="Nowell W R."/>
        </authorList>
    </citation>
    <scope>NUCLEOTIDE SEQUENCE</scope>
</reference>
<dbReference type="EMBL" id="CAJNRE010016794">
    <property type="protein sequence ID" value="CAF2148789.1"/>
    <property type="molecule type" value="Genomic_DNA"/>
</dbReference>
<name>A0A816XQY8_9BILA</name>
<protein>
    <submittedName>
        <fullName evidence="1">Uncharacterized protein</fullName>
    </submittedName>
</protein>
<organism evidence="1 2">
    <name type="scientific">Rotaria magnacalcarata</name>
    <dbReference type="NCBI Taxonomy" id="392030"/>
    <lineage>
        <taxon>Eukaryota</taxon>
        <taxon>Metazoa</taxon>
        <taxon>Spiralia</taxon>
        <taxon>Gnathifera</taxon>
        <taxon>Rotifera</taxon>
        <taxon>Eurotatoria</taxon>
        <taxon>Bdelloidea</taxon>
        <taxon>Philodinida</taxon>
        <taxon>Philodinidae</taxon>
        <taxon>Rotaria</taxon>
    </lineage>
</organism>
<dbReference type="AlphaFoldDB" id="A0A816XQY8"/>
<dbReference type="Proteomes" id="UP000663824">
    <property type="component" value="Unassembled WGS sequence"/>
</dbReference>
<gene>
    <name evidence="1" type="ORF">MBJ925_LOCUS30861</name>
</gene>